<keyword evidence="1 4" id="KW-0808">Transferase</keyword>
<gene>
    <name evidence="4" type="ORF">FAZ98_18555</name>
</gene>
<name>A0A7Z2GLI1_9BURK</name>
<dbReference type="AlphaFoldDB" id="A0A7Z2GLI1"/>
<dbReference type="InterPro" id="IPR016181">
    <property type="entry name" value="Acyl_CoA_acyltransferase"/>
</dbReference>
<dbReference type="PANTHER" id="PTHR43877">
    <property type="entry name" value="AMINOALKYLPHOSPHONATE N-ACETYLTRANSFERASE-RELATED-RELATED"/>
    <property type="match status" value="1"/>
</dbReference>
<evidence type="ECO:0000313" key="5">
    <source>
        <dbReference type="Proteomes" id="UP000433577"/>
    </source>
</evidence>
<protein>
    <submittedName>
        <fullName evidence="4">GNAT family N-acetyltransferase</fullName>
    </submittedName>
</protein>
<dbReference type="Proteomes" id="UP000433577">
    <property type="component" value="Chromosome 2"/>
</dbReference>
<dbReference type="RefSeq" id="WP_158952754.1">
    <property type="nucleotide sequence ID" value="NZ_CP046914.1"/>
</dbReference>
<dbReference type="OrthoDB" id="9799092at2"/>
<keyword evidence="5" id="KW-1185">Reference proteome</keyword>
<evidence type="ECO:0000256" key="2">
    <source>
        <dbReference type="ARBA" id="ARBA00023315"/>
    </source>
</evidence>
<dbReference type="InterPro" id="IPR050832">
    <property type="entry name" value="Bact_Acetyltransf"/>
</dbReference>
<evidence type="ECO:0000256" key="1">
    <source>
        <dbReference type="ARBA" id="ARBA00022679"/>
    </source>
</evidence>
<feature type="domain" description="N-acetyltransferase" evidence="3">
    <location>
        <begin position="9"/>
        <end position="174"/>
    </location>
</feature>
<dbReference type="KEGG" id="pacs:FAZ98_18555"/>
<dbReference type="CDD" id="cd04301">
    <property type="entry name" value="NAT_SF"/>
    <property type="match status" value="1"/>
</dbReference>
<dbReference type="InterPro" id="IPR000182">
    <property type="entry name" value="GNAT_dom"/>
</dbReference>
<accession>A0A7Z2GLI1</accession>
<organism evidence="4 5">
    <name type="scientific">Paraburkholderia acidisoli</name>
    <dbReference type="NCBI Taxonomy" id="2571748"/>
    <lineage>
        <taxon>Bacteria</taxon>
        <taxon>Pseudomonadati</taxon>
        <taxon>Pseudomonadota</taxon>
        <taxon>Betaproteobacteria</taxon>
        <taxon>Burkholderiales</taxon>
        <taxon>Burkholderiaceae</taxon>
        <taxon>Paraburkholderia</taxon>
    </lineage>
</organism>
<dbReference type="Gene3D" id="3.40.630.30">
    <property type="match status" value="1"/>
</dbReference>
<keyword evidence="2" id="KW-0012">Acyltransferase</keyword>
<proteinExistence type="predicted"/>
<sequence length="180" mass="20048">MNEPKPTPFTIRPLIEQDAAAFHAMRLHAAQNYPAGIVPTYEEEAAYTHEQNVARVRTSETQIVFGAFDGETLVGIAGLMRNARQKEAHKAFIWGVFVDPAYRRTGLGRQLLVRAIAEARERGVMQVNLVVSSQNPRAQALYRSLGFVRYGVEPRGLCIAGEYVDDELMVCFLDDPAVPD</sequence>
<evidence type="ECO:0000259" key="3">
    <source>
        <dbReference type="PROSITE" id="PS51186"/>
    </source>
</evidence>
<dbReference type="Pfam" id="PF00583">
    <property type="entry name" value="Acetyltransf_1"/>
    <property type="match status" value="1"/>
</dbReference>
<dbReference type="EMBL" id="CP046914">
    <property type="protein sequence ID" value="QGZ63764.1"/>
    <property type="molecule type" value="Genomic_DNA"/>
</dbReference>
<dbReference type="PROSITE" id="PS51186">
    <property type="entry name" value="GNAT"/>
    <property type="match status" value="1"/>
</dbReference>
<dbReference type="GO" id="GO:0016747">
    <property type="term" value="F:acyltransferase activity, transferring groups other than amino-acyl groups"/>
    <property type="evidence" value="ECO:0007669"/>
    <property type="project" value="InterPro"/>
</dbReference>
<dbReference type="SUPFAM" id="SSF55729">
    <property type="entry name" value="Acyl-CoA N-acyltransferases (Nat)"/>
    <property type="match status" value="1"/>
</dbReference>
<evidence type="ECO:0000313" key="4">
    <source>
        <dbReference type="EMBL" id="QGZ63764.1"/>
    </source>
</evidence>
<reference evidence="4 5" key="1">
    <citation type="submission" date="2019-12" db="EMBL/GenBank/DDBJ databases">
        <title>Paraburkholderia acidiphila 7Q-K02 sp. nov and Paraburkholderia acidisoli DHF22 sp. nov., two strains isolated from forest soil.</title>
        <authorList>
            <person name="Gao Z."/>
            <person name="Qiu L."/>
        </authorList>
    </citation>
    <scope>NUCLEOTIDE SEQUENCE [LARGE SCALE GENOMIC DNA]</scope>
    <source>
        <strain evidence="4 5">DHF22</strain>
    </source>
</reference>